<dbReference type="AlphaFoldDB" id="A0ABD5WGT3"/>
<name>A0ABD5WGT3_9EURY</name>
<dbReference type="EMBL" id="JBHTAH010000011">
    <property type="protein sequence ID" value="MFC7070546.1"/>
    <property type="molecule type" value="Genomic_DNA"/>
</dbReference>
<dbReference type="GeneID" id="81124322"/>
<dbReference type="RefSeq" id="WP_284032468.1">
    <property type="nucleotide sequence ID" value="NZ_CP126154.1"/>
</dbReference>
<sequence>MTRALSELATADGVENVVVFVSDAMRYDFLPASVERLGVTARAVAPSTFTASALPSLLTGQYPATHRVWMFDDRVAERPPLLDADATDVGFDAGTVWPELPSPEKPPLQIHHVDEERTLDELDPPFTHVVHDVGPHAPYGFDNGVFESTKEFFREHERRRDRLVDLYRTDCERSAGRFLDLVDRLEARGILEETLVVFTSDHGQCLGEPSRGGRFGHGHPMVPETVSVPLVFAGAGLPGGRRLDALLSGTDVVPTALAAQRGRAPDDVDGADVWTAPPPTDRTPRSEVWQHLDVAAGPLEHELTVYAATSAWDAAGGHVFHRGSRLERLGALAYDNLVRGYSPAWRHNTTVDGLVAFLSLALGDSRTFGAPEFSAAAAARVVPDRFDTGDPAVSDADLNDRQEQRLRDLGYL</sequence>
<dbReference type="Proteomes" id="UP001596461">
    <property type="component" value="Unassembled WGS sequence"/>
</dbReference>
<protein>
    <submittedName>
        <fullName evidence="3">Sulfatase-like hydrolase/transferase</fullName>
    </submittedName>
</protein>
<dbReference type="Gene3D" id="3.40.720.10">
    <property type="entry name" value="Alkaline Phosphatase, subunit A"/>
    <property type="match status" value="2"/>
</dbReference>
<evidence type="ECO:0000259" key="2">
    <source>
        <dbReference type="Pfam" id="PF00884"/>
    </source>
</evidence>
<comment type="similarity">
    <text evidence="1">Belongs to the sulfatase family.</text>
</comment>
<dbReference type="InterPro" id="IPR000917">
    <property type="entry name" value="Sulfatase_N"/>
</dbReference>
<evidence type="ECO:0000313" key="3">
    <source>
        <dbReference type="EMBL" id="MFC7070546.1"/>
    </source>
</evidence>
<feature type="domain" description="Sulfatase N-terminal" evidence="2">
    <location>
        <begin position="119"/>
        <end position="258"/>
    </location>
</feature>
<accession>A0ABD5WGT3</accession>
<proteinExistence type="inferred from homology"/>
<reference evidence="3 4" key="1">
    <citation type="journal article" date="2019" name="Int. J. Syst. Evol. Microbiol.">
        <title>The Global Catalogue of Microorganisms (GCM) 10K type strain sequencing project: providing services to taxonomists for standard genome sequencing and annotation.</title>
        <authorList>
            <consortium name="The Broad Institute Genomics Platform"/>
            <consortium name="The Broad Institute Genome Sequencing Center for Infectious Disease"/>
            <person name="Wu L."/>
            <person name="Ma J."/>
        </authorList>
    </citation>
    <scope>NUCLEOTIDE SEQUENCE [LARGE SCALE GENOMIC DNA]</scope>
    <source>
        <strain evidence="3 4">DT31</strain>
    </source>
</reference>
<evidence type="ECO:0000256" key="1">
    <source>
        <dbReference type="ARBA" id="ARBA00008779"/>
    </source>
</evidence>
<dbReference type="InterPro" id="IPR050738">
    <property type="entry name" value="Sulfatase"/>
</dbReference>
<dbReference type="PANTHER" id="PTHR42693">
    <property type="entry name" value="ARYLSULFATASE FAMILY MEMBER"/>
    <property type="match status" value="1"/>
</dbReference>
<dbReference type="PANTHER" id="PTHR42693:SF33">
    <property type="entry name" value="ARYLSULFATASE"/>
    <property type="match status" value="1"/>
</dbReference>
<dbReference type="InterPro" id="IPR017850">
    <property type="entry name" value="Alkaline_phosphatase_core_sf"/>
</dbReference>
<keyword evidence="4" id="KW-1185">Reference proteome</keyword>
<gene>
    <name evidence="3" type="ORF">ACFQL9_12910</name>
</gene>
<comment type="caution">
    <text evidence="3">The sequence shown here is derived from an EMBL/GenBank/DDBJ whole genome shotgun (WGS) entry which is preliminary data.</text>
</comment>
<dbReference type="Pfam" id="PF00884">
    <property type="entry name" value="Sulfatase"/>
    <property type="match status" value="1"/>
</dbReference>
<evidence type="ECO:0000313" key="4">
    <source>
        <dbReference type="Proteomes" id="UP001596461"/>
    </source>
</evidence>
<dbReference type="SUPFAM" id="SSF53649">
    <property type="entry name" value="Alkaline phosphatase-like"/>
    <property type="match status" value="1"/>
</dbReference>
<organism evidence="3 4">
    <name type="scientific">Halobaculum lipolyticum</name>
    <dbReference type="NCBI Taxonomy" id="3032001"/>
    <lineage>
        <taxon>Archaea</taxon>
        <taxon>Methanobacteriati</taxon>
        <taxon>Methanobacteriota</taxon>
        <taxon>Stenosarchaea group</taxon>
        <taxon>Halobacteria</taxon>
        <taxon>Halobacteriales</taxon>
        <taxon>Haloferacaceae</taxon>
        <taxon>Halobaculum</taxon>
    </lineage>
</organism>